<dbReference type="PANTHER" id="PTHR47053">
    <property type="entry name" value="MUREIN DD-ENDOPEPTIDASE MEPH-RELATED"/>
    <property type="match status" value="1"/>
</dbReference>
<name>A0A193LL61_9GAMM</name>
<feature type="signal peptide" evidence="6">
    <location>
        <begin position="1"/>
        <end position="25"/>
    </location>
</feature>
<feature type="compositionally biased region" description="Low complexity" evidence="5">
    <location>
        <begin position="36"/>
        <end position="48"/>
    </location>
</feature>
<dbReference type="GO" id="GO:0006508">
    <property type="term" value="P:proteolysis"/>
    <property type="evidence" value="ECO:0007669"/>
    <property type="project" value="UniProtKB-KW"/>
</dbReference>
<comment type="similarity">
    <text evidence="1">Belongs to the peptidase C40 family.</text>
</comment>
<organism evidence="8 9">
    <name type="scientific">Woeseia oceani</name>
    <dbReference type="NCBI Taxonomy" id="1548547"/>
    <lineage>
        <taxon>Bacteria</taxon>
        <taxon>Pseudomonadati</taxon>
        <taxon>Pseudomonadota</taxon>
        <taxon>Gammaproteobacteria</taxon>
        <taxon>Woeseiales</taxon>
        <taxon>Woeseiaceae</taxon>
        <taxon>Woeseia</taxon>
    </lineage>
</organism>
<dbReference type="PANTHER" id="PTHR47053:SF1">
    <property type="entry name" value="MUREIN DD-ENDOPEPTIDASE MEPH-RELATED"/>
    <property type="match status" value="1"/>
</dbReference>
<reference evidence="8 9" key="1">
    <citation type="submission" date="2016-06" db="EMBL/GenBank/DDBJ databases">
        <title>Complete genome sequence of a deep-branching marine Gamma Proteobacterium Woeseia oceani type strain XK5.</title>
        <authorList>
            <person name="Mu D."/>
            <person name="Du Z."/>
        </authorList>
    </citation>
    <scope>NUCLEOTIDE SEQUENCE [LARGE SCALE GENOMIC DNA]</scope>
    <source>
        <strain evidence="8 9">XK5</strain>
    </source>
</reference>
<keyword evidence="4" id="KW-0788">Thiol protease</keyword>
<keyword evidence="3" id="KW-0378">Hydrolase</keyword>
<feature type="region of interest" description="Disordered" evidence="5">
    <location>
        <begin position="25"/>
        <end position="54"/>
    </location>
</feature>
<dbReference type="STRING" id="1548547.BA177_10320"/>
<dbReference type="KEGG" id="woc:BA177_10320"/>
<dbReference type="Pfam" id="PF00877">
    <property type="entry name" value="NLPC_P60"/>
    <property type="match status" value="1"/>
</dbReference>
<evidence type="ECO:0000313" key="8">
    <source>
        <dbReference type="EMBL" id="ANO53149.1"/>
    </source>
</evidence>
<evidence type="ECO:0000256" key="5">
    <source>
        <dbReference type="SAM" id="MobiDB-lite"/>
    </source>
</evidence>
<keyword evidence="6" id="KW-0732">Signal</keyword>
<dbReference type="Proteomes" id="UP000092695">
    <property type="component" value="Chromosome"/>
</dbReference>
<evidence type="ECO:0000256" key="1">
    <source>
        <dbReference type="ARBA" id="ARBA00007074"/>
    </source>
</evidence>
<evidence type="ECO:0000259" key="7">
    <source>
        <dbReference type="PROSITE" id="PS51935"/>
    </source>
</evidence>
<sequence length="175" mass="18748">MILQPASFARLIVIVVCSAGLSSCAGHTPQPRTDRPVSPAPVAATPAPGESAPVRSVGERAAVVAVRQVGMPYRYGGASRDGFDCSGLIQYAYKQAGVTVPRTTGSQWRGLRAIDRDDMQVGDVLFFRIRGRMSHVGMYLGDGRFVHAPSSGREVTIAALDSPFYQRAFIRAGRP</sequence>
<dbReference type="OrthoDB" id="9807055at2"/>
<protein>
    <recommendedName>
        <fullName evidence="7">NlpC/P60 domain-containing protein</fullName>
    </recommendedName>
</protein>
<feature type="chain" id="PRO_5008260407" description="NlpC/P60 domain-containing protein" evidence="6">
    <location>
        <begin position="26"/>
        <end position="175"/>
    </location>
</feature>
<keyword evidence="2" id="KW-0645">Protease</keyword>
<dbReference type="PROSITE" id="PS51935">
    <property type="entry name" value="NLPC_P60"/>
    <property type="match status" value="1"/>
</dbReference>
<feature type="domain" description="NlpC/P60" evidence="7">
    <location>
        <begin position="55"/>
        <end position="175"/>
    </location>
</feature>
<dbReference type="GO" id="GO:0008234">
    <property type="term" value="F:cysteine-type peptidase activity"/>
    <property type="evidence" value="ECO:0007669"/>
    <property type="project" value="UniProtKB-KW"/>
</dbReference>
<dbReference type="EMBL" id="CP016268">
    <property type="protein sequence ID" value="ANO53149.1"/>
    <property type="molecule type" value="Genomic_DNA"/>
</dbReference>
<dbReference type="AlphaFoldDB" id="A0A193LL61"/>
<accession>A0A193LL61</accession>
<dbReference type="InterPro" id="IPR051202">
    <property type="entry name" value="Peptidase_C40"/>
</dbReference>
<evidence type="ECO:0000256" key="4">
    <source>
        <dbReference type="ARBA" id="ARBA00022807"/>
    </source>
</evidence>
<proteinExistence type="inferred from homology"/>
<dbReference type="Gene3D" id="3.90.1720.10">
    <property type="entry name" value="endopeptidase domain like (from Nostoc punctiforme)"/>
    <property type="match status" value="1"/>
</dbReference>
<evidence type="ECO:0000256" key="2">
    <source>
        <dbReference type="ARBA" id="ARBA00022670"/>
    </source>
</evidence>
<evidence type="ECO:0000313" key="9">
    <source>
        <dbReference type="Proteomes" id="UP000092695"/>
    </source>
</evidence>
<gene>
    <name evidence="8" type="ORF">BA177_10320</name>
</gene>
<evidence type="ECO:0000256" key="3">
    <source>
        <dbReference type="ARBA" id="ARBA00022801"/>
    </source>
</evidence>
<dbReference type="InterPro" id="IPR038765">
    <property type="entry name" value="Papain-like_cys_pep_sf"/>
</dbReference>
<keyword evidence="9" id="KW-1185">Reference proteome</keyword>
<dbReference type="SUPFAM" id="SSF54001">
    <property type="entry name" value="Cysteine proteinases"/>
    <property type="match status" value="1"/>
</dbReference>
<evidence type="ECO:0000256" key="6">
    <source>
        <dbReference type="SAM" id="SignalP"/>
    </source>
</evidence>
<dbReference type="InterPro" id="IPR000064">
    <property type="entry name" value="NLP_P60_dom"/>
</dbReference>